<accession>A0ABS9ELF6</accession>
<feature type="domain" description="Core-binding (CB)" evidence="6">
    <location>
        <begin position="2"/>
        <end position="87"/>
    </location>
</feature>
<dbReference type="InterPro" id="IPR010998">
    <property type="entry name" value="Integrase_recombinase_N"/>
</dbReference>
<sequence>MTSFSSILGQFLSYLSLELGESQNTCKAYRVDISQWSDFCSRSGRDSVASDSDLYGKYIHYMRSIDLAPATIQRKCAAVRTWINFLVVEGYVSDDVPMPTLPDRPKRLPQLLTEGEVSRLLGACDGDPMGYLDFRDRAILETLYGCGLRASELCSLKLRDLQFERASMIIFGKGNKERMVPLVGSARRWIERFIDEARPSVVKEGVDQVFLSRNGRPMRRESLWKMIRKRGSRAGISQSRLHPHVIRHTVASHLLRRGMDLRTLQEFLGHESIGTTEKYLHFDQELRDVYDRSHPRA</sequence>
<reference evidence="7 8" key="1">
    <citation type="submission" date="2022-01" db="EMBL/GenBank/DDBJ databases">
        <title>Dethiosulfovibrio faecalis sp. nov., a novel proteolytic, non-sulfur-reducing bacterium isolated from a marine aquaculture solid waste bioreactor.</title>
        <authorList>
            <person name="Grabowski S."/>
            <person name="Apolinario E."/>
            <person name="Schneider N."/>
            <person name="Marshall C.W."/>
            <person name="Sowers K.R."/>
        </authorList>
    </citation>
    <scope>NUCLEOTIDE SEQUENCE [LARGE SCALE GENOMIC DNA]</scope>
    <source>
        <strain evidence="7 8">DSM 12537</strain>
    </source>
</reference>
<dbReference type="InterPro" id="IPR011010">
    <property type="entry name" value="DNA_brk_join_enz"/>
</dbReference>
<keyword evidence="8" id="KW-1185">Reference proteome</keyword>
<dbReference type="InterPro" id="IPR050090">
    <property type="entry name" value="Tyrosine_recombinase_XerCD"/>
</dbReference>
<keyword evidence="1" id="KW-0229">DNA integration</keyword>
<protein>
    <submittedName>
        <fullName evidence="7">Tyrosine-type recombinase/integrase</fullName>
    </submittedName>
</protein>
<dbReference type="InterPro" id="IPR044068">
    <property type="entry name" value="CB"/>
</dbReference>
<dbReference type="Gene3D" id="1.10.443.10">
    <property type="entry name" value="Intergrase catalytic core"/>
    <property type="match status" value="1"/>
</dbReference>
<dbReference type="InterPro" id="IPR002104">
    <property type="entry name" value="Integrase_catalytic"/>
</dbReference>
<dbReference type="Pfam" id="PF02899">
    <property type="entry name" value="Phage_int_SAM_1"/>
    <property type="match status" value="1"/>
</dbReference>
<dbReference type="SUPFAM" id="SSF56349">
    <property type="entry name" value="DNA breaking-rejoining enzymes"/>
    <property type="match status" value="1"/>
</dbReference>
<dbReference type="RefSeq" id="WP_236098793.1">
    <property type="nucleotide sequence ID" value="NZ_JAKGUD010000003.1"/>
</dbReference>
<organism evidence="7 8">
    <name type="scientific">Dethiosulfovibrio marinus</name>
    <dbReference type="NCBI Taxonomy" id="133532"/>
    <lineage>
        <taxon>Bacteria</taxon>
        <taxon>Thermotogati</taxon>
        <taxon>Synergistota</taxon>
        <taxon>Synergistia</taxon>
        <taxon>Synergistales</taxon>
        <taxon>Dethiosulfovibrionaceae</taxon>
        <taxon>Dethiosulfovibrio</taxon>
    </lineage>
</organism>
<evidence type="ECO:0000313" key="8">
    <source>
        <dbReference type="Proteomes" id="UP001200430"/>
    </source>
</evidence>
<dbReference type="Pfam" id="PF00589">
    <property type="entry name" value="Phage_integrase"/>
    <property type="match status" value="1"/>
</dbReference>
<evidence type="ECO:0000256" key="2">
    <source>
        <dbReference type="ARBA" id="ARBA00023125"/>
    </source>
</evidence>
<evidence type="ECO:0000313" key="7">
    <source>
        <dbReference type="EMBL" id="MCF4142039.1"/>
    </source>
</evidence>
<proteinExistence type="predicted"/>
<dbReference type="EMBL" id="JAKGUD010000003">
    <property type="protein sequence ID" value="MCF4142039.1"/>
    <property type="molecule type" value="Genomic_DNA"/>
</dbReference>
<feature type="domain" description="Tyr recombinase" evidence="5">
    <location>
        <begin position="107"/>
        <end position="291"/>
    </location>
</feature>
<dbReference type="SUPFAM" id="SSF47823">
    <property type="entry name" value="lambda integrase-like, N-terminal domain"/>
    <property type="match status" value="1"/>
</dbReference>
<dbReference type="PANTHER" id="PTHR30349">
    <property type="entry name" value="PHAGE INTEGRASE-RELATED"/>
    <property type="match status" value="1"/>
</dbReference>
<dbReference type="PANTHER" id="PTHR30349:SF81">
    <property type="entry name" value="TYROSINE RECOMBINASE XERC"/>
    <property type="match status" value="1"/>
</dbReference>
<dbReference type="CDD" id="cd00798">
    <property type="entry name" value="INT_XerDC_C"/>
    <property type="match status" value="1"/>
</dbReference>
<dbReference type="Gene3D" id="1.10.150.130">
    <property type="match status" value="1"/>
</dbReference>
<dbReference type="InterPro" id="IPR013762">
    <property type="entry name" value="Integrase-like_cat_sf"/>
</dbReference>
<evidence type="ECO:0000256" key="3">
    <source>
        <dbReference type="ARBA" id="ARBA00023172"/>
    </source>
</evidence>
<evidence type="ECO:0000256" key="1">
    <source>
        <dbReference type="ARBA" id="ARBA00022908"/>
    </source>
</evidence>
<keyword evidence="2 4" id="KW-0238">DNA-binding</keyword>
<dbReference type="InterPro" id="IPR004107">
    <property type="entry name" value="Integrase_SAM-like_N"/>
</dbReference>
<comment type="caution">
    <text evidence="7">The sequence shown here is derived from an EMBL/GenBank/DDBJ whole genome shotgun (WGS) entry which is preliminary data.</text>
</comment>
<dbReference type="PROSITE" id="PS51900">
    <property type="entry name" value="CB"/>
    <property type="match status" value="1"/>
</dbReference>
<evidence type="ECO:0000259" key="5">
    <source>
        <dbReference type="PROSITE" id="PS51898"/>
    </source>
</evidence>
<keyword evidence="3" id="KW-0233">DNA recombination</keyword>
<evidence type="ECO:0000256" key="4">
    <source>
        <dbReference type="PROSITE-ProRule" id="PRU01248"/>
    </source>
</evidence>
<dbReference type="PROSITE" id="PS51898">
    <property type="entry name" value="TYR_RECOMBINASE"/>
    <property type="match status" value="1"/>
</dbReference>
<evidence type="ECO:0000259" key="6">
    <source>
        <dbReference type="PROSITE" id="PS51900"/>
    </source>
</evidence>
<name>A0ABS9ELF6_9BACT</name>
<dbReference type="Proteomes" id="UP001200430">
    <property type="component" value="Unassembled WGS sequence"/>
</dbReference>
<gene>
    <name evidence="7" type="ORF">L2W38_04310</name>
</gene>